<dbReference type="RefSeq" id="YP_009324303.1">
    <property type="nucleotide sequence ID" value="NC_031935.1"/>
</dbReference>
<dbReference type="PANTHER" id="PTHR42759:SF1">
    <property type="entry name" value="MAGNESIUM-CHELATASE SUBUNIT CHLD"/>
    <property type="match status" value="1"/>
</dbReference>
<dbReference type="EMBL" id="KU686211">
    <property type="protein sequence ID" value="AOV61835.1"/>
    <property type="molecule type" value="Genomic_DNA"/>
</dbReference>
<dbReference type="GeneID" id="30309213"/>
<reference evidence="2 3" key="1">
    <citation type="journal article" date="2016" name="Virology">
        <title>The genomic content and context of auxiliary metabolic genes in marine cyanomyoviruses.</title>
        <authorList>
            <person name="Crummett L.T."/>
            <person name="Puxty R.J."/>
            <person name="Weihe C."/>
            <person name="Marston M.F."/>
            <person name="Martiny J.B."/>
        </authorList>
    </citation>
    <scope>NUCLEOTIDE SEQUENCE [LARGE SCALE GENOMIC DNA]</scope>
    <source>
        <strain evidence="2">0810PA29</strain>
    </source>
</reference>
<accession>A0A1D8KT50</accession>
<proteinExistence type="predicted"/>
<name>A0A1D8KT50_9CAUD</name>
<dbReference type="KEGG" id="vg:30309213"/>
<dbReference type="InterPro" id="IPR011704">
    <property type="entry name" value="ATPase_dyneun-rel_AAA"/>
</dbReference>
<organism evidence="2 3">
    <name type="scientific">Synechococcus phage S-WAM2</name>
    <dbReference type="NCBI Taxonomy" id="1815522"/>
    <lineage>
        <taxon>Viruses</taxon>
        <taxon>Duplodnaviria</taxon>
        <taxon>Heunggongvirae</taxon>
        <taxon>Uroviricota</taxon>
        <taxon>Caudoviricetes</taxon>
        <taxon>Pantevenvirales</taxon>
        <taxon>Kyanoviridae</taxon>
        <taxon>Cymopoleiavirus</taxon>
        <taxon>Cymopoleiavirus swam2</taxon>
    </lineage>
</organism>
<feature type="domain" description="ATPase dynein-related AAA" evidence="1">
    <location>
        <begin position="117"/>
        <end position="254"/>
    </location>
</feature>
<dbReference type="Proteomes" id="UP000202081">
    <property type="component" value="Segment"/>
</dbReference>
<dbReference type="Gene3D" id="3.40.50.300">
    <property type="entry name" value="P-loop containing nucleotide triphosphate hydrolases"/>
    <property type="match status" value="1"/>
</dbReference>
<evidence type="ECO:0000313" key="3">
    <source>
        <dbReference type="Proteomes" id="UP000202081"/>
    </source>
</evidence>
<dbReference type="SUPFAM" id="SSF52540">
    <property type="entry name" value="P-loop containing nucleoside triphosphate hydrolases"/>
    <property type="match status" value="1"/>
</dbReference>
<evidence type="ECO:0000313" key="2">
    <source>
        <dbReference type="EMBL" id="AOV61835.1"/>
    </source>
</evidence>
<dbReference type="InterPro" id="IPR050764">
    <property type="entry name" value="CbbQ/NirQ/NorQ/GpvN"/>
</dbReference>
<dbReference type="OrthoDB" id="5448at10239"/>
<dbReference type="InterPro" id="IPR027417">
    <property type="entry name" value="P-loop_NTPase"/>
</dbReference>
<sequence>MPAKSDLTTSQLTSYLSETYGNDINADHVRSAADNFGVTYATAVKRLRDFYVRRGTWNLTVAEKLEQTYQAPAAAPAVAITDREDQNLVPSKDDNYVPFGNFSDVKKIIQSGIFYPTFITGLSGNGKTFSVEQACATLNRELIRVNITIETDEDDLIGGFRLVNGETVWHNGPVVEALQRGAVLLLDEVDLASNKILCLQSILEGKGIFLKKIGKYIQPAAGFNVIATANTKGKGSDDGRFIGTNVLNEAFLERFALTFEQEYPTPAVESKILKKVAASLAVADHDFCENLANWADIIRRTFKDGGIDEVISTRRLVHIMRAFAIWGDRMKAIKVCVNRFDDETKQSFIELYDKIDANVQTEEESNADAPF</sequence>
<dbReference type="PANTHER" id="PTHR42759">
    <property type="entry name" value="MOXR FAMILY PROTEIN"/>
    <property type="match status" value="1"/>
</dbReference>
<dbReference type="GO" id="GO:0005524">
    <property type="term" value="F:ATP binding"/>
    <property type="evidence" value="ECO:0007669"/>
    <property type="project" value="InterPro"/>
</dbReference>
<evidence type="ECO:0000259" key="1">
    <source>
        <dbReference type="Pfam" id="PF07728"/>
    </source>
</evidence>
<keyword evidence="3" id="KW-1185">Reference proteome</keyword>
<dbReference type="Pfam" id="PF07728">
    <property type="entry name" value="AAA_5"/>
    <property type="match status" value="1"/>
</dbReference>
<gene>
    <name evidence="2" type="ORF">P29B0810_140</name>
</gene>
<protein>
    <submittedName>
        <fullName evidence="2">CobS</fullName>
    </submittedName>
</protein>
<dbReference type="GO" id="GO:0016887">
    <property type="term" value="F:ATP hydrolysis activity"/>
    <property type="evidence" value="ECO:0007669"/>
    <property type="project" value="InterPro"/>
</dbReference>